<organism evidence="1 2">
    <name type="scientific">Streptomyces sannanensis</name>
    <dbReference type="NCBI Taxonomy" id="285536"/>
    <lineage>
        <taxon>Bacteria</taxon>
        <taxon>Bacillati</taxon>
        <taxon>Actinomycetota</taxon>
        <taxon>Actinomycetes</taxon>
        <taxon>Kitasatosporales</taxon>
        <taxon>Streptomycetaceae</taxon>
        <taxon>Streptomyces</taxon>
    </lineage>
</organism>
<dbReference type="Proteomes" id="UP001499990">
    <property type="component" value="Unassembled WGS sequence"/>
</dbReference>
<evidence type="ECO:0008006" key="3">
    <source>
        <dbReference type="Google" id="ProtNLM"/>
    </source>
</evidence>
<accession>A0ABP6SAY5</accession>
<name>A0ABP6SAY5_9ACTN</name>
<proteinExistence type="predicted"/>
<sequence length="112" mass="12196">MRIGAALIGATTALLGVNSAFGSSFYVYQGSDYAYITSNHQIAGVCDREVDGFSVYTNYYRTIDPDGSYRRVEEKGGLCNSSGSSSNVVWKIRACENLPLAPDACSSWKEHH</sequence>
<comment type="caution">
    <text evidence="1">The sequence shown here is derived from an EMBL/GenBank/DDBJ whole genome shotgun (WGS) entry which is preliminary data.</text>
</comment>
<evidence type="ECO:0000313" key="1">
    <source>
        <dbReference type="EMBL" id="GAA3371701.1"/>
    </source>
</evidence>
<keyword evidence="2" id="KW-1185">Reference proteome</keyword>
<protein>
    <recommendedName>
        <fullName evidence="3">Secreted protein</fullName>
    </recommendedName>
</protein>
<reference evidence="2" key="1">
    <citation type="journal article" date="2019" name="Int. J. Syst. Evol. Microbiol.">
        <title>The Global Catalogue of Microorganisms (GCM) 10K type strain sequencing project: providing services to taxonomists for standard genome sequencing and annotation.</title>
        <authorList>
            <consortium name="The Broad Institute Genomics Platform"/>
            <consortium name="The Broad Institute Genome Sequencing Center for Infectious Disease"/>
            <person name="Wu L."/>
            <person name="Ma J."/>
        </authorList>
    </citation>
    <scope>NUCLEOTIDE SEQUENCE [LARGE SCALE GENOMIC DNA]</scope>
    <source>
        <strain evidence="2">JCM 9651</strain>
    </source>
</reference>
<dbReference type="EMBL" id="BAAAYL010000001">
    <property type="protein sequence ID" value="GAA3371701.1"/>
    <property type="molecule type" value="Genomic_DNA"/>
</dbReference>
<evidence type="ECO:0000313" key="2">
    <source>
        <dbReference type="Proteomes" id="UP001499990"/>
    </source>
</evidence>
<gene>
    <name evidence="1" type="ORF">GCM10020367_23420</name>
</gene>